<evidence type="ECO:0000256" key="2">
    <source>
        <dbReference type="ARBA" id="ARBA00009477"/>
    </source>
</evidence>
<dbReference type="PANTHER" id="PTHR30469:SF33">
    <property type="entry name" value="SLR1207 PROTEIN"/>
    <property type="match status" value="1"/>
</dbReference>
<dbReference type="InterPro" id="IPR030190">
    <property type="entry name" value="MacA_alpha-hairpin_sf"/>
</dbReference>
<evidence type="ECO:0000259" key="11">
    <source>
        <dbReference type="Pfam" id="PF25917"/>
    </source>
</evidence>
<keyword evidence="5" id="KW-0997">Cell inner membrane</keyword>
<dbReference type="RefSeq" id="WP_200377936.1">
    <property type="nucleotide sequence ID" value="NZ_NRRU01000010.1"/>
</dbReference>
<keyword evidence="7" id="KW-0472">Membrane</keyword>
<feature type="coiled-coil region" evidence="8">
    <location>
        <begin position="103"/>
        <end position="175"/>
    </location>
</feature>
<dbReference type="Gene3D" id="6.10.140.1990">
    <property type="match status" value="1"/>
</dbReference>
<keyword evidence="4" id="KW-1003">Cell membrane</keyword>
<protein>
    <submittedName>
        <fullName evidence="14">Efflux transporter periplasmic adaptor subunit</fullName>
    </submittedName>
</protein>
<gene>
    <name evidence="14" type="ORF">CKO43_04160</name>
</gene>
<comment type="caution">
    <text evidence="14">The sequence shown here is derived from an EMBL/GenBank/DDBJ whole genome shotgun (WGS) entry which is preliminary data.</text>
</comment>
<feature type="region of interest" description="Disordered" evidence="9">
    <location>
        <begin position="262"/>
        <end position="284"/>
    </location>
</feature>
<feature type="compositionally biased region" description="Low complexity" evidence="9">
    <location>
        <begin position="267"/>
        <end position="284"/>
    </location>
</feature>
<evidence type="ECO:0000256" key="4">
    <source>
        <dbReference type="ARBA" id="ARBA00022475"/>
    </source>
</evidence>
<dbReference type="InterPro" id="IPR058624">
    <property type="entry name" value="MdtA-like_HH"/>
</dbReference>
<dbReference type="EMBL" id="NRRU01000010">
    <property type="protein sequence ID" value="MBK1711974.1"/>
    <property type="molecule type" value="Genomic_DNA"/>
</dbReference>
<feature type="domain" description="Multidrug resistance protein MdtA-like C-terminal permuted SH3" evidence="13">
    <location>
        <begin position="323"/>
        <end position="381"/>
    </location>
</feature>
<evidence type="ECO:0000259" key="13">
    <source>
        <dbReference type="Pfam" id="PF25967"/>
    </source>
</evidence>
<dbReference type="InterPro" id="IPR058625">
    <property type="entry name" value="MdtA-like_BSH"/>
</dbReference>
<evidence type="ECO:0000256" key="5">
    <source>
        <dbReference type="ARBA" id="ARBA00022519"/>
    </source>
</evidence>
<evidence type="ECO:0000259" key="10">
    <source>
        <dbReference type="Pfam" id="PF25876"/>
    </source>
</evidence>
<feature type="domain" description="Multidrug resistance protein MdtA-like alpha-helical hairpin" evidence="10">
    <location>
        <begin position="110"/>
        <end position="186"/>
    </location>
</feature>
<accession>A0ABS1DQU0</accession>
<dbReference type="Pfam" id="PF25944">
    <property type="entry name" value="Beta-barrel_RND"/>
    <property type="match status" value="1"/>
</dbReference>
<feature type="domain" description="Multidrug resistance protein MdtA-like barrel-sandwich hybrid" evidence="11">
    <location>
        <begin position="63"/>
        <end position="218"/>
    </location>
</feature>
<dbReference type="NCBIfam" id="TIGR01730">
    <property type="entry name" value="RND_mfp"/>
    <property type="match status" value="1"/>
</dbReference>
<keyword evidence="3" id="KW-0813">Transport</keyword>
<dbReference type="Gene3D" id="2.40.30.170">
    <property type="match status" value="1"/>
</dbReference>
<dbReference type="InterPro" id="IPR058626">
    <property type="entry name" value="MdtA-like_b-barrel"/>
</dbReference>
<evidence type="ECO:0000313" key="15">
    <source>
        <dbReference type="Proteomes" id="UP001041814"/>
    </source>
</evidence>
<dbReference type="Pfam" id="PF25917">
    <property type="entry name" value="BSH_RND"/>
    <property type="match status" value="1"/>
</dbReference>
<evidence type="ECO:0000256" key="6">
    <source>
        <dbReference type="ARBA" id="ARBA00023054"/>
    </source>
</evidence>
<proteinExistence type="inferred from homology"/>
<dbReference type="Gene3D" id="2.40.50.100">
    <property type="match status" value="1"/>
</dbReference>
<dbReference type="Pfam" id="PF25876">
    <property type="entry name" value="HH_MFP_RND"/>
    <property type="match status" value="1"/>
</dbReference>
<dbReference type="InterPro" id="IPR058627">
    <property type="entry name" value="MdtA-like_C"/>
</dbReference>
<name>A0ABS1DQU0_RUBGE</name>
<evidence type="ECO:0000259" key="12">
    <source>
        <dbReference type="Pfam" id="PF25944"/>
    </source>
</evidence>
<comment type="similarity">
    <text evidence="2">Belongs to the membrane fusion protein (MFP) (TC 8.A.1) family.</text>
</comment>
<reference evidence="14" key="1">
    <citation type="submission" date="2017-08" db="EMBL/GenBank/DDBJ databases">
        <authorList>
            <person name="Imhoff J.F."/>
            <person name="Rahn T."/>
            <person name="Kuenzel S."/>
            <person name="Neulinger S.C."/>
        </authorList>
    </citation>
    <scope>NUCLEOTIDE SEQUENCE</scope>
    <source>
        <strain evidence="14">IM 151</strain>
    </source>
</reference>
<evidence type="ECO:0000256" key="9">
    <source>
        <dbReference type="SAM" id="MobiDB-lite"/>
    </source>
</evidence>
<reference evidence="14" key="2">
    <citation type="journal article" date="2020" name="Microorganisms">
        <title>Osmotic Adaptation and Compatible Solute Biosynthesis of Phototrophic Bacteria as Revealed from Genome Analyses.</title>
        <authorList>
            <person name="Imhoff J.F."/>
            <person name="Rahn T."/>
            <person name="Kunzel S."/>
            <person name="Keller A."/>
            <person name="Neulinger S.C."/>
        </authorList>
    </citation>
    <scope>NUCLEOTIDE SEQUENCE</scope>
    <source>
        <strain evidence="14">IM 151</strain>
    </source>
</reference>
<organism evidence="14 15">
    <name type="scientific">Rubrivivax gelatinosus</name>
    <name type="common">Rhodocyclus gelatinosus</name>
    <name type="synonym">Rhodopseudomonas gelatinosa</name>
    <dbReference type="NCBI Taxonomy" id="28068"/>
    <lineage>
        <taxon>Bacteria</taxon>
        <taxon>Pseudomonadati</taxon>
        <taxon>Pseudomonadota</taxon>
        <taxon>Betaproteobacteria</taxon>
        <taxon>Burkholderiales</taxon>
        <taxon>Sphaerotilaceae</taxon>
        <taxon>Rubrivivax</taxon>
    </lineage>
</organism>
<evidence type="ECO:0000256" key="1">
    <source>
        <dbReference type="ARBA" id="ARBA00004236"/>
    </source>
</evidence>
<comment type="subcellular location">
    <subcellularLocation>
        <location evidence="1">Cell membrane</location>
    </subcellularLocation>
</comment>
<dbReference type="SUPFAM" id="SSF111369">
    <property type="entry name" value="HlyD-like secretion proteins"/>
    <property type="match status" value="1"/>
</dbReference>
<dbReference type="Pfam" id="PF25967">
    <property type="entry name" value="RND-MFP_C"/>
    <property type="match status" value="1"/>
</dbReference>
<sequence length="402" mass="42193">MTPTTARRLRYGAAGLALLIAAVAAQRLFFSRPAPPAVITAAVTRADIQDTVLANGTLEASKQVSVGAQVSGQVKSLKVRLGDDVKKGQLVAEIDSLTQQNTLRNAQAALASVQAQLRSAQATLAQTRRTLARQQQLRRTDASAPADLESANEAADIAEANVAALLAQLEQARISVDTAQVNLGYTRIVSPIDGQVVAIVTEEGTTVNSNQSTPTILIVAQVDTMTVKASISEADVTSVKPGQRAWFTILGEPERRFEAKLRSIEPATDSISSTSTSSTSTSTTTSATAIYYNGKFEVPNPGRLLRISMTAQVHIVRSEAKGALTLPVGALGARQADGRTTVQVLGPDGRPRPRAVRIGIDNNVSAQVLEGLKEGETVVLGNAAAATPASSERGRMGPPPMF</sequence>
<evidence type="ECO:0000256" key="7">
    <source>
        <dbReference type="ARBA" id="ARBA00023136"/>
    </source>
</evidence>
<evidence type="ECO:0000256" key="8">
    <source>
        <dbReference type="SAM" id="Coils"/>
    </source>
</evidence>
<evidence type="ECO:0000256" key="3">
    <source>
        <dbReference type="ARBA" id="ARBA00022448"/>
    </source>
</evidence>
<dbReference type="PANTHER" id="PTHR30469">
    <property type="entry name" value="MULTIDRUG RESISTANCE PROTEIN MDTA"/>
    <property type="match status" value="1"/>
</dbReference>
<keyword evidence="15" id="KW-1185">Reference proteome</keyword>
<keyword evidence="6 8" id="KW-0175">Coiled coil</keyword>
<dbReference type="Gene3D" id="2.40.420.20">
    <property type="match status" value="1"/>
</dbReference>
<feature type="domain" description="Multidrug resistance protein MdtA-like beta-barrel" evidence="12">
    <location>
        <begin position="224"/>
        <end position="315"/>
    </location>
</feature>
<dbReference type="Proteomes" id="UP001041814">
    <property type="component" value="Unassembled WGS sequence"/>
</dbReference>
<evidence type="ECO:0000313" key="14">
    <source>
        <dbReference type="EMBL" id="MBK1711974.1"/>
    </source>
</evidence>
<dbReference type="InterPro" id="IPR006143">
    <property type="entry name" value="RND_pump_MFP"/>
</dbReference>